<dbReference type="EMBL" id="JACGCM010000696">
    <property type="protein sequence ID" value="KAF6168425.1"/>
    <property type="molecule type" value="Genomic_DNA"/>
</dbReference>
<gene>
    <name evidence="2" type="ORF">GIB67_004977</name>
</gene>
<protein>
    <submittedName>
        <fullName evidence="2">Uncharacterized protein</fullName>
    </submittedName>
</protein>
<keyword evidence="3" id="KW-1185">Reference proteome</keyword>
<sequence>MILQTRYIGNQSPSLPTPIPVFPTFHGMSWEEVEEAEDDYHQMWHFYYIVLFAAHHRSCLRMLAEDAVAAEDEMVGVSYVNEESSSSDRTMDDSEVIVTVTVDKPAAPSGRDGGLHAGIETGQFFRTLVGPGGNIVHYQVSFLDQWKRSMDIGDDIDIAYYNGTGAERVMNALKSCPGQLNGNVFEMMRVCEAFTQKWRDGVIARQFVADDVLKYYKRPWCDHLVMVRGNCMQVPGDPALGLIYKNFNEKSNPKAIVDTSSLFDVVSREGNELNKVLGELGIRREKRLNSVVEKLSVAWKSVAKMLKVAAANHAEYEAEKAYLAEHLKERTALCGQLQKEKVLQKEQFEKEEALQKDQFEKEAAATKKEVEDEAKKAVDIVEVVRLRGKVIELEKALSRARDSINRTQQVHNKFKYERRLHKLNFDNIFKELFELQCRYGKIKIERDEVLRKESDRFALFQKFLKNKQFTDESDKLECHRSLLSLALHFEVEVDSERGLKEAYLELLTERAIVPDQLW</sequence>
<proteinExistence type="predicted"/>
<evidence type="ECO:0000256" key="1">
    <source>
        <dbReference type="SAM" id="Coils"/>
    </source>
</evidence>
<reference evidence="2 3" key="1">
    <citation type="journal article" date="2020" name="IScience">
        <title>Genome Sequencing of the Endangered Kingdonia uniflora (Circaeasteraceae, Ranunculales) Reveals Potential Mechanisms of Evolutionary Specialization.</title>
        <authorList>
            <person name="Sun Y."/>
            <person name="Deng T."/>
            <person name="Zhang A."/>
            <person name="Moore M.J."/>
            <person name="Landis J.B."/>
            <person name="Lin N."/>
            <person name="Zhang H."/>
            <person name="Zhang X."/>
            <person name="Huang J."/>
            <person name="Zhang X."/>
            <person name="Sun H."/>
            <person name="Wang H."/>
        </authorList>
    </citation>
    <scope>NUCLEOTIDE SEQUENCE [LARGE SCALE GENOMIC DNA]</scope>
    <source>
        <strain evidence="2">TB1705</strain>
        <tissue evidence="2">Leaf</tissue>
    </source>
</reference>
<feature type="coiled-coil region" evidence="1">
    <location>
        <begin position="356"/>
        <end position="410"/>
    </location>
</feature>
<dbReference type="Proteomes" id="UP000541444">
    <property type="component" value="Unassembled WGS sequence"/>
</dbReference>
<keyword evidence="1" id="KW-0175">Coiled coil</keyword>
<organism evidence="2 3">
    <name type="scientific">Kingdonia uniflora</name>
    <dbReference type="NCBI Taxonomy" id="39325"/>
    <lineage>
        <taxon>Eukaryota</taxon>
        <taxon>Viridiplantae</taxon>
        <taxon>Streptophyta</taxon>
        <taxon>Embryophyta</taxon>
        <taxon>Tracheophyta</taxon>
        <taxon>Spermatophyta</taxon>
        <taxon>Magnoliopsida</taxon>
        <taxon>Ranunculales</taxon>
        <taxon>Circaeasteraceae</taxon>
        <taxon>Kingdonia</taxon>
    </lineage>
</organism>
<comment type="caution">
    <text evidence="2">The sequence shown here is derived from an EMBL/GenBank/DDBJ whole genome shotgun (WGS) entry which is preliminary data.</text>
</comment>
<evidence type="ECO:0000313" key="3">
    <source>
        <dbReference type="Proteomes" id="UP000541444"/>
    </source>
</evidence>
<accession>A0A7J7NML5</accession>
<evidence type="ECO:0000313" key="2">
    <source>
        <dbReference type="EMBL" id="KAF6168425.1"/>
    </source>
</evidence>
<name>A0A7J7NML5_9MAGN</name>
<dbReference type="AlphaFoldDB" id="A0A7J7NML5"/>